<gene>
    <name evidence="2" type="ORF">PAHA3_3981</name>
</gene>
<dbReference type="InterPro" id="IPR056079">
    <property type="entry name" value="DUF7662"/>
</dbReference>
<reference evidence="2 3" key="1">
    <citation type="journal article" date="2016" name="Genome Announc.">
        <title>Draft Genome Sequence of Paenibacillus amylolyticus Heshi-A3, Isolated from Fermented Rice Bran in a Japanese Fermented Seafood Dish.</title>
        <authorList>
            <person name="Akuzawa S."/>
            <person name="Nagaoka J."/>
            <person name="Kanekatsu M."/>
            <person name="Kubota E."/>
            <person name="Ohtake R."/>
            <person name="Suzuki T."/>
            <person name="Kanesaki Y."/>
        </authorList>
    </citation>
    <scope>NUCLEOTIDE SEQUENCE [LARGE SCALE GENOMIC DNA]</scope>
    <source>
        <strain evidence="2 3">Heshi-A3</strain>
    </source>
</reference>
<evidence type="ECO:0000259" key="1">
    <source>
        <dbReference type="Pfam" id="PF24698"/>
    </source>
</evidence>
<proteinExistence type="predicted"/>
<name>A0A100VQ91_PAEAM</name>
<evidence type="ECO:0000313" key="2">
    <source>
        <dbReference type="EMBL" id="GAS83879.1"/>
    </source>
</evidence>
<accession>A0A100VQ91</accession>
<evidence type="ECO:0000313" key="3">
    <source>
        <dbReference type="Proteomes" id="UP000069697"/>
    </source>
</evidence>
<sequence>MSYSKYFPLENYLNQVSITLTYAELEEILGFTLPPTAYNREQWWVNNSNNHTQALSWLNAGWKVDNVILGKNVTFVRFES</sequence>
<protein>
    <recommendedName>
        <fullName evidence="1">DUF7662 domain-containing protein</fullName>
    </recommendedName>
</protein>
<feature type="domain" description="DUF7662" evidence="1">
    <location>
        <begin position="7"/>
        <end position="77"/>
    </location>
</feature>
<dbReference type="Pfam" id="PF24698">
    <property type="entry name" value="DUF7662"/>
    <property type="match status" value="1"/>
</dbReference>
<dbReference type="RefSeq" id="WP_062836384.1">
    <property type="nucleotide sequence ID" value="NZ_BCNV01000004.1"/>
</dbReference>
<dbReference type="EMBL" id="BCNV01000004">
    <property type="protein sequence ID" value="GAS83879.1"/>
    <property type="molecule type" value="Genomic_DNA"/>
</dbReference>
<dbReference type="Proteomes" id="UP000069697">
    <property type="component" value="Unassembled WGS sequence"/>
</dbReference>
<organism evidence="2 3">
    <name type="scientific">Paenibacillus amylolyticus</name>
    <dbReference type="NCBI Taxonomy" id="1451"/>
    <lineage>
        <taxon>Bacteria</taxon>
        <taxon>Bacillati</taxon>
        <taxon>Bacillota</taxon>
        <taxon>Bacilli</taxon>
        <taxon>Bacillales</taxon>
        <taxon>Paenibacillaceae</taxon>
        <taxon>Paenibacillus</taxon>
    </lineage>
</organism>
<dbReference type="AlphaFoldDB" id="A0A100VQ91"/>
<comment type="caution">
    <text evidence="2">The sequence shown here is derived from an EMBL/GenBank/DDBJ whole genome shotgun (WGS) entry which is preliminary data.</text>
</comment>
<reference evidence="3" key="2">
    <citation type="submission" date="2016-01" db="EMBL/GenBank/DDBJ databases">
        <title>Draft Genome Sequence of Paenibacillus amylolyticus Heshi-A3 that Was Isolated from Fermented Rice Bran with Aging Salted Mackerel, Which Was Named Heshiko as Traditional Fermented Seafood in Japan.</title>
        <authorList>
            <person name="Akuzawa S."/>
            <person name="Nakagawa J."/>
            <person name="Kanekatsu T."/>
            <person name="Kubota E."/>
            <person name="Ohtake R."/>
            <person name="Suzuki T."/>
            <person name="Kanesaki Y."/>
        </authorList>
    </citation>
    <scope>NUCLEOTIDE SEQUENCE [LARGE SCALE GENOMIC DNA]</scope>
    <source>
        <strain evidence="3">Heshi-A3</strain>
    </source>
</reference>